<accession>A0ABV3ZI10</accession>
<protein>
    <submittedName>
        <fullName evidence="2">Uncharacterized protein</fullName>
    </submittedName>
</protein>
<proteinExistence type="predicted"/>
<evidence type="ECO:0000313" key="3">
    <source>
        <dbReference type="Proteomes" id="UP001560573"/>
    </source>
</evidence>
<dbReference type="Proteomes" id="UP001560573">
    <property type="component" value="Unassembled WGS sequence"/>
</dbReference>
<dbReference type="EMBL" id="JAULBC010000006">
    <property type="protein sequence ID" value="MEX6689497.1"/>
    <property type="molecule type" value="Genomic_DNA"/>
</dbReference>
<organism evidence="2 3">
    <name type="scientific">Danxiaibacter flavus</name>
    <dbReference type="NCBI Taxonomy" id="3049108"/>
    <lineage>
        <taxon>Bacteria</taxon>
        <taxon>Pseudomonadati</taxon>
        <taxon>Bacteroidota</taxon>
        <taxon>Chitinophagia</taxon>
        <taxon>Chitinophagales</taxon>
        <taxon>Chitinophagaceae</taxon>
        <taxon>Danxiaibacter</taxon>
    </lineage>
</organism>
<comment type="caution">
    <text evidence="2">The sequence shown here is derived from an EMBL/GenBank/DDBJ whole genome shotgun (WGS) entry which is preliminary data.</text>
</comment>
<dbReference type="RefSeq" id="WP_369330904.1">
    <property type="nucleotide sequence ID" value="NZ_JAULBC010000006.1"/>
</dbReference>
<evidence type="ECO:0000256" key="1">
    <source>
        <dbReference type="SAM" id="SignalP"/>
    </source>
</evidence>
<feature type="signal peptide" evidence="1">
    <location>
        <begin position="1"/>
        <end position="18"/>
    </location>
</feature>
<gene>
    <name evidence="2" type="ORF">QTN47_18460</name>
</gene>
<keyword evidence="1" id="KW-0732">Signal</keyword>
<keyword evidence="3" id="KW-1185">Reference proteome</keyword>
<evidence type="ECO:0000313" key="2">
    <source>
        <dbReference type="EMBL" id="MEX6689497.1"/>
    </source>
</evidence>
<feature type="chain" id="PRO_5046004287" evidence="1">
    <location>
        <begin position="19"/>
        <end position="163"/>
    </location>
</feature>
<reference evidence="2 3" key="1">
    <citation type="submission" date="2023-07" db="EMBL/GenBank/DDBJ databases">
        <authorList>
            <person name="Lian W.-H."/>
        </authorList>
    </citation>
    <scope>NUCLEOTIDE SEQUENCE [LARGE SCALE GENOMIC DNA]</scope>
    <source>
        <strain evidence="2 3">SYSU DXS3180</strain>
    </source>
</reference>
<sequence length="163" mass="18899">MKNFLVFGILLVSLSAAAQPTKDDINLIQSMYGKDKRDLMQEYLQITDSAKSTAFWKLYDSYETERRKLGQDYIALLEEYAKTYQTMDDKKADELVTKASANNIAYENLYLKYYKKIKPVIGGLKASQFFQLEAYMRNTVRSAVLDQIPFIGEIDRKKMQVTQ</sequence>
<name>A0ABV3ZI10_9BACT</name>